<evidence type="ECO:0000313" key="1">
    <source>
        <dbReference type="EMBL" id="KFB43600.1"/>
    </source>
</evidence>
<evidence type="ECO:0000313" key="2">
    <source>
        <dbReference type="EnsemblMetazoa" id="ASIC011538-PA"/>
    </source>
</evidence>
<reference evidence="1 3" key="1">
    <citation type="journal article" date="2014" name="BMC Genomics">
        <title>Genome sequence of Anopheles sinensis provides insight into genetics basis of mosquito competence for malaria parasites.</title>
        <authorList>
            <person name="Zhou D."/>
            <person name="Zhang D."/>
            <person name="Ding G."/>
            <person name="Shi L."/>
            <person name="Hou Q."/>
            <person name="Ye Y."/>
            <person name="Xu Y."/>
            <person name="Zhou H."/>
            <person name="Xiong C."/>
            <person name="Li S."/>
            <person name="Yu J."/>
            <person name="Hong S."/>
            <person name="Yu X."/>
            <person name="Zou P."/>
            <person name="Chen C."/>
            <person name="Chang X."/>
            <person name="Wang W."/>
            <person name="Lv Y."/>
            <person name="Sun Y."/>
            <person name="Ma L."/>
            <person name="Shen B."/>
            <person name="Zhu C."/>
        </authorList>
    </citation>
    <scope>NUCLEOTIDE SEQUENCE [LARGE SCALE GENOMIC DNA]</scope>
</reference>
<evidence type="ECO:0000313" key="3">
    <source>
        <dbReference type="Proteomes" id="UP000030765"/>
    </source>
</evidence>
<dbReference type="AlphaFoldDB" id="A0A084W056"/>
<reference evidence="2" key="2">
    <citation type="submission" date="2020-05" db="UniProtKB">
        <authorList>
            <consortium name="EnsemblMetazoa"/>
        </authorList>
    </citation>
    <scope>IDENTIFICATION</scope>
</reference>
<protein>
    <submittedName>
        <fullName evidence="1 2">tRNA pseudouridine synthase B</fullName>
    </submittedName>
</protein>
<dbReference type="EnsemblMetazoa" id="ASIC011538-RA">
    <property type="protein sequence ID" value="ASIC011538-PA"/>
    <property type="gene ID" value="ASIC011538"/>
</dbReference>
<proteinExistence type="predicted"/>
<name>A0A084W056_ANOSI</name>
<dbReference type="VEuPathDB" id="VectorBase:ASIC011538"/>
<dbReference type="EMBL" id="ATLV01019092">
    <property type="status" value="NOT_ANNOTATED_CDS"/>
    <property type="molecule type" value="Genomic_DNA"/>
</dbReference>
<keyword evidence="3" id="KW-1185">Reference proteome</keyword>
<organism evidence="1">
    <name type="scientific">Anopheles sinensis</name>
    <name type="common">Mosquito</name>
    <dbReference type="NCBI Taxonomy" id="74873"/>
    <lineage>
        <taxon>Eukaryota</taxon>
        <taxon>Metazoa</taxon>
        <taxon>Ecdysozoa</taxon>
        <taxon>Arthropoda</taxon>
        <taxon>Hexapoda</taxon>
        <taxon>Insecta</taxon>
        <taxon>Pterygota</taxon>
        <taxon>Neoptera</taxon>
        <taxon>Endopterygota</taxon>
        <taxon>Diptera</taxon>
        <taxon>Nematocera</taxon>
        <taxon>Culicoidea</taxon>
        <taxon>Culicidae</taxon>
        <taxon>Anophelinae</taxon>
        <taxon>Anopheles</taxon>
    </lineage>
</organism>
<dbReference type="EMBL" id="KE525262">
    <property type="protein sequence ID" value="KFB43600.1"/>
    <property type="molecule type" value="Genomic_DNA"/>
</dbReference>
<sequence length="64" mass="7406">MEAPGHPCRSLIRGLRRLSVNFTVDTIDMKGRVGQVFYVQMYKCAPQDKSHSDYGQQRQTMMKL</sequence>
<gene>
    <name evidence="1" type="ORF">ZHAS_00011538</name>
</gene>
<accession>A0A084W056</accession>
<dbReference type="Proteomes" id="UP000030765">
    <property type="component" value="Unassembled WGS sequence"/>
</dbReference>